<gene>
    <name evidence="1" type="ORF">Godav_011899</name>
</gene>
<proteinExistence type="predicted"/>
<accession>A0A7J8RBJ5</accession>
<keyword evidence="2" id="KW-1185">Reference proteome</keyword>
<dbReference type="Proteomes" id="UP000593561">
    <property type="component" value="Unassembled WGS sequence"/>
</dbReference>
<name>A0A7J8RBJ5_GOSDV</name>
<comment type="caution">
    <text evidence="1">The sequence shown here is derived from an EMBL/GenBank/DDBJ whole genome shotgun (WGS) entry which is preliminary data.</text>
</comment>
<feature type="non-terminal residue" evidence="1">
    <location>
        <position position="59"/>
    </location>
</feature>
<sequence length="59" mass="6705">IRYLILIADSASNNGSELKHGDVYPFCVGYHMDITMENELARLNISDGEEEAWQLYEGL</sequence>
<reference evidence="1 2" key="1">
    <citation type="journal article" date="2019" name="Genome Biol. Evol.">
        <title>Insights into the evolution of the New World diploid cottons (Gossypium, subgenus Houzingenia) based on genome sequencing.</title>
        <authorList>
            <person name="Grover C.E."/>
            <person name="Arick M.A. 2nd"/>
            <person name="Thrash A."/>
            <person name="Conover J.L."/>
            <person name="Sanders W.S."/>
            <person name="Peterson D.G."/>
            <person name="Frelichowski J.E."/>
            <person name="Scheffler J.A."/>
            <person name="Scheffler B.E."/>
            <person name="Wendel J.F."/>
        </authorList>
    </citation>
    <scope>NUCLEOTIDE SEQUENCE [LARGE SCALE GENOMIC DNA]</scope>
    <source>
        <strain evidence="1">27</strain>
        <tissue evidence="1">Leaf</tissue>
    </source>
</reference>
<dbReference type="AlphaFoldDB" id="A0A7J8RBJ5"/>
<organism evidence="1 2">
    <name type="scientific">Gossypium davidsonii</name>
    <name type="common">Davidson's cotton</name>
    <name type="synonym">Gossypium klotzschianum subsp. davidsonii</name>
    <dbReference type="NCBI Taxonomy" id="34287"/>
    <lineage>
        <taxon>Eukaryota</taxon>
        <taxon>Viridiplantae</taxon>
        <taxon>Streptophyta</taxon>
        <taxon>Embryophyta</taxon>
        <taxon>Tracheophyta</taxon>
        <taxon>Spermatophyta</taxon>
        <taxon>Magnoliopsida</taxon>
        <taxon>eudicotyledons</taxon>
        <taxon>Gunneridae</taxon>
        <taxon>Pentapetalae</taxon>
        <taxon>rosids</taxon>
        <taxon>malvids</taxon>
        <taxon>Malvales</taxon>
        <taxon>Malvaceae</taxon>
        <taxon>Malvoideae</taxon>
        <taxon>Gossypium</taxon>
    </lineage>
</organism>
<evidence type="ECO:0000313" key="1">
    <source>
        <dbReference type="EMBL" id="MBA0611198.1"/>
    </source>
</evidence>
<dbReference type="EMBL" id="JABFAC010000004">
    <property type="protein sequence ID" value="MBA0611198.1"/>
    <property type="molecule type" value="Genomic_DNA"/>
</dbReference>
<evidence type="ECO:0000313" key="2">
    <source>
        <dbReference type="Proteomes" id="UP000593561"/>
    </source>
</evidence>
<protein>
    <submittedName>
        <fullName evidence="1">Uncharacterized protein</fullName>
    </submittedName>
</protein>